<dbReference type="InterPro" id="IPR008580">
    <property type="entry name" value="PPPDE_dom"/>
</dbReference>
<name>A0A699YXB2_HAELA</name>
<protein>
    <submittedName>
        <fullName evidence="6">DUF862 domain-containing protein</fullName>
    </submittedName>
</protein>
<proteinExistence type="inferred from homology"/>
<keyword evidence="7" id="KW-1185">Reference proteome</keyword>
<evidence type="ECO:0000256" key="1">
    <source>
        <dbReference type="ARBA" id="ARBA00008140"/>
    </source>
</evidence>
<accession>A0A699YXB2</accession>
<keyword evidence="2" id="KW-0645">Protease</keyword>
<dbReference type="EMBL" id="BLLF01000703">
    <property type="protein sequence ID" value="GFH14231.1"/>
    <property type="molecule type" value="Genomic_DNA"/>
</dbReference>
<comment type="caution">
    <text evidence="6">The sequence shown here is derived from an EMBL/GenBank/DDBJ whole genome shotgun (WGS) entry which is preliminary data.</text>
</comment>
<dbReference type="AlphaFoldDB" id="A0A699YXB2"/>
<dbReference type="SMART" id="SM01179">
    <property type="entry name" value="DUF862"/>
    <property type="match status" value="1"/>
</dbReference>
<evidence type="ECO:0000259" key="5">
    <source>
        <dbReference type="PROSITE" id="PS51858"/>
    </source>
</evidence>
<dbReference type="PANTHER" id="PTHR12378:SF80">
    <property type="entry name" value="IP06716P-RELATED"/>
    <property type="match status" value="1"/>
</dbReference>
<dbReference type="InterPro" id="IPR042266">
    <property type="entry name" value="PPPDE_sf"/>
</dbReference>
<dbReference type="Proteomes" id="UP000485058">
    <property type="component" value="Unassembled WGS sequence"/>
</dbReference>
<dbReference type="GO" id="GO:0016579">
    <property type="term" value="P:protein deubiquitination"/>
    <property type="evidence" value="ECO:0007669"/>
    <property type="project" value="TreeGrafter"/>
</dbReference>
<feature type="region of interest" description="Disordered" evidence="4">
    <location>
        <begin position="164"/>
        <end position="187"/>
    </location>
</feature>
<evidence type="ECO:0000313" key="7">
    <source>
        <dbReference type="Proteomes" id="UP000485058"/>
    </source>
</evidence>
<evidence type="ECO:0000256" key="3">
    <source>
        <dbReference type="ARBA" id="ARBA00022801"/>
    </source>
</evidence>
<reference evidence="6 7" key="1">
    <citation type="submission" date="2020-02" db="EMBL/GenBank/DDBJ databases">
        <title>Draft genome sequence of Haematococcus lacustris strain NIES-144.</title>
        <authorList>
            <person name="Morimoto D."/>
            <person name="Nakagawa S."/>
            <person name="Yoshida T."/>
            <person name="Sawayama S."/>
        </authorList>
    </citation>
    <scope>NUCLEOTIDE SEQUENCE [LARGE SCALE GENOMIC DNA]</scope>
    <source>
        <strain evidence="6 7">NIES-144</strain>
    </source>
</reference>
<dbReference type="PROSITE" id="PS51858">
    <property type="entry name" value="PPPDE"/>
    <property type="match status" value="1"/>
</dbReference>
<keyword evidence="3" id="KW-0378">Hydrolase</keyword>
<organism evidence="6 7">
    <name type="scientific">Haematococcus lacustris</name>
    <name type="common">Green alga</name>
    <name type="synonym">Haematococcus pluvialis</name>
    <dbReference type="NCBI Taxonomy" id="44745"/>
    <lineage>
        <taxon>Eukaryota</taxon>
        <taxon>Viridiplantae</taxon>
        <taxon>Chlorophyta</taxon>
        <taxon>core chlorophytes</taxon>
        <taxon>Chlorophyceae</taxon>
        <taxon>CS clade</taxon>
        <taxon>Chlamydomonadales</taxon>
        <taxon>Haematococcaceae</taxon>
        <taxon>Haematococcus</taxon>
    </lineage>
</organism>
<dbReference type="Pfam" id="PF05903">
    <property type="entry name" value="Peptidase_C97"/>
    <property type="match status" value="1"/>
</dbReference>
<sequence>MAPVYLNVYDLTQHNQLTYFCGVGIFHAGVEVYNTEYAYGGHEFDYTGVFATNPRDAPGLVVFRESIYMGETDLSQEEVQQLIYKMGQEFKGNRYHLLQRNCNHFASNVVYQLTGRPAPSWINRLASIAVMLHCLLPPSWVPPLQTPSISDSKRGLLSAGPRSDAYEVDRVQPHSSTIVQPPRPTLH</sequence>
<dbReference type="GO" id="GO:0006508">
    <property type="term" value="P:proteolysis"/>
    <property type="evidence" value="ECO:0007669"/>
    <property type="project" value="UniProtKB-KW"/>
</dbReference>
<feature type="domain" description="PPPDE" evidence="5">
    <location>
        <begin position="2"/>
        <end position="140"/>
    </location>
</feature>
<dbReference type="PANTHER" id="PTHR12378">
    <property type="entry name" value="DESUMOYLATING ISOPEPTIDASE"/>
    <property type="match status" value="1"/>
</dbReference>
<dbReference type="GO" id="GO:0101005">
    <property type="term" value="F:deubiquitinase activity"/>
    <property type="evidence" value="ECO:0007669"/>
    <property type="project" value="TreeGrafter"/>
</dbReference>
<evidence type="ECO:0000313" key="6">
    <source>
        <dbReference type="EMBL" id="GFH14231.1"/>
    </source>
</evidence>
<comment type="similarity">
    <text evidence="1">Belongs to the DeSI family.</text>
</comment>
<evidence type="ECO:0000256" key="2">
    <source>
        <dbReference type="ARBA" id="ARBA00022670"/>
    </source>
</evidence>
<gene>
    <name evidence="6" type="ORF">HaLaN_10247</name>
</gene>
<evidence type="ECO:0000256" key="4">
    <source>
        <dbReference type="SAM" id="MobiDB-lite"/>
    </source>
</evidence>
<dbReference type="Gene3D" id="3.90.1720.30">
    <property type="entry name" value="PPPDE domains"/>
    <property type="match status" value="1"/>
</dbReference>